<dbReference type="AlphaFoldDB" id="A0AAV4QMT3"/>
<keyword evidence="2" id="KW-1185">Reference proteome</keyword>
<sequence>MAVRIFSGKILPQISSLSRVCFFRTQWNRERSSERMLGGEDAFFRRKPVEMKRIAVGSGYRELLVGD</sequence>
<evidence type="ECO:0000313" key="1">
    <source>
        <dbReference type="EMBL" id="GIY09651.1"/>
    </source>
</evidence>
<dbReference type="EMBL" id="BPLQ01004669">
    <property type="protein sequence ID" value="GIY09651.1"/>
    <property type="molecule type" value="Genomic_DNA"/>
</dbReference>
<comment type="caution">
    <text evidence="1">The sequence shown here is derived from an EMBL/GenBank/DDBJ whole genome shotgun (WGS) entry which is preliminary data.</text>
</comment>
<name>A0AAV4QMT3_9ARAC</name>
<proteinExistence type="predicted"/>
<dbReference type="Proteomes" id="UP001054837">
    <property type="component" value="Unassembled WGS sequence"/>
</dbReference>
<reference evidence="1 2" key="1">
    <citation type="submission" date="2021-06" db="EMBL/GenBank/DDBJ databases">
        <title>Caerostris darwini draft genome.</title>
        <authorList>
            <person name="Kono N."/>
            <person name="Arakawa K."/>
        </authorList>
    </citation>
    <scope>NUCLEOTIDE SEQUENCE [LARGE SCALE GENOMIC DNA]</scope>
</reference>
<protein>
    <submittedName>
        <fullName evidence="1">Uncharacterized protein</fullName>
    </submittedName>
</protein>
<evidence type="ECO:0000313" key="2">
    <source>
        <dbReference type="Proteomes" id="UP001054837"/>
    </source>
</evidence>
<accession>A0AAV4QMT3</accession>
<organism evidence="1 2">
    <name type="scientific">Caerostris darwini</name>
    <dbReference type="NCBI Taxonomy" id="1538125"/>
    <lineage>
        <taxon>Eukaryota</taxon>
        <taxon>Metazoa</taxon>
        <taxon>Ecdysozoa</taxon>
        <taxon>Arthropoda</taxon>
        <taxon>Chelicerata</taxon>
        <taxon>Arachnida</taxon>
        <taxon>Araneae</taxon>
        <taxon>Araneomorphae</taxon>
        <taxon>Entelegynae</taxon>
        <taxon>Araneoidea</taxon>
        <taxon>Araneidae</taxon>
        <taxon>Caerostris</taxon>
    </lineage>
</organism>
<gene>
    <name evidence="1" type="ORF">CDAR_376251</name>
</gene>